<accession>A0ACC1NCC0</accession>
<sequence>MPDIDFKTAEDLKAGTKWSPQSAADEGWGVVVDEVLQVFFFCAVVGAFPEVLLTDKCNYTRWLPFGEMLSEQSPAMRFIRELKKQPNFKYLQSQSDLNPHMGRCIRILASAQVLFKACDLPAVKWEAHISNAMLYFVGFEAWNREREGRDYLACEFNVAKNDKWLTHGVARNEAAVREGSASFADSRSKSPRCRDPLQLHEPKIFPVAEENSDGEDNELAELEAAEAAYGTKRSTKYQRKQRRGSNTY</sequence>
<reference evidence="1" key="1">
    <citation type="submission" date="2022-08" db="EMBL/GenBank/DDBJ databases">
        <title>Genome Sequence of Lecanicillium fungicola.</title>
        <authorList>
            <person name="Buettner E."/>
        </authorList>
    </citation>
    <scope>NUCLEOTIDE SEQUENCE</scope>
    <source>
        <strain evidence="1">Babe33</strain>
    </source>
</reference>
<keyword evidence="2" id="KW-1185">Reference proteome</keyword>
<evidence type="ECO:0000313" key="2">
    <source>
        <dbReference type="Proteomes" id="UP001143910"/>
    </source>
</evidence>
<dbReference type="EMBL" id="JANJQO010000625">
    <property type="protein sequence ID" value="KAJ2976074.1"/>
    <property type="molecule type" value="Genomic_DNA"/>
</dbReference>
<dbReference type="Proteomes" id="UP001143910">
    <property type="component" value="Unassembled WGS sequence"/>
</dbReference>
<evidence type="ECO:0000313" key="1">
    <source>
        <dbReference type="EMBL" id="KAJ2976074.1"/>
    </source>
</evidence>
<name>A0ACC1NCC0_9HYPO</name>
<gene>
    <name evidence="1" type="ORF">NQ176_g5160</name>
</gene>
<protein>
    <submittedName>
        <fullName evidence="1">Uncharacterized protein</fullName>
    </submittedName>
</protein>
<comment type="caution">
    <text evidence="1">The sequence shown here is derived from an EMBL/GenBank/DDBJ whole genome shotgun (WGS) entry which is preliminary data.</text>
</comment>
<proteinExistence type="predicted"/>
<organism evidence="1 2">
    <name type="scientific">Zarea fungicola</name>
    <dbReference type="NCBI Taxonomy" id="93591"/>
    <lineage>
        <taxon>Eukaryota</taxon>
        <taxon>Fungi</taxon>
        <taxon>Dikarya</taxon>
        <taxon>Ascomycota</taxon>
        <taxon>Pezizomycotina</taxon>
        <taxon>Sordariomycetes</taxon>
        <taxon>Hypocreomycetidae</taxon>
        <taxon>Hypocreales</taxon>
        <taxon>Cordycipitaceae</taxon>
        <taxon>Zarea</taxon>
    </lineage>
</organism>